<name>A0A0C1QAA9_9GAMM</name>
<dbReference type="InterPro" id="IPR029063">
    <property type="entry name" value="SAM-dependent_MTases_sf"/>
</dbReference>
<dbReference type="EMBL" id="JWIC01000007">
    <property type="protein sequence ID" value="KID56370.1"/>
    <property type="molecule type" value="Genomic_DNA"/>
</dbReference>
<accession>A0A0C1QAA9</accession>
<evidence type="ECO:0000259" key="1">
    <source>
        <dbReference type="Pfam" id="PF08242"/>
    </source>
</evidence>
<dbReference type="SUPFAM" id="SSF53335">
    <property type="entry name" value="S-adenosyl-L-methionine-dependent methyltransferases"/>
    <property type="match status" value="1"/>
</dbReference>
<gene>
    <name evidence="2" type="ORF">JF50_14690</name>
    <name evidence="3" type="ORF">JF50_19300</name>
</gene>
<evidence type="ECO:0000313" key="4">
    <source>
        <dbReference type="Proteomes" id="UP000031327"/>
    </source>
</evidence>
<dbReference type="AlphaFoldDB" id="A0A0C1QAA9"/>
<evidence type="ECO:0000313" key="2">
    <source>
        <dbReference type="EMBL" id="KID55649.1"/>
    </source>
</evidence>
<feature type="domain" description="Methyltransferase type 12" evidence="1">
    <location>
        <begin position="45"/>
        <end position="143"/>
    </location>
</feature>
<evidence type="ECO:0000313" key="3">
    <source>
        <dbReference type="EMBL" id="KID56370.1"/>
    </source>
</evidence>
<organism evidence="3 4">
    <name type="scientific">Pseudoalteromonas luteoviolacea</name>
    <dbReference type="NCBI Taxonomy" id="43657"/>
    <lineage>
        <taxon>Bacteria</taxon>
        <taxon>Pseudomonadati</taxon>
        <taxon>Pseudomonadota</taxon>
        <taxon>Gammaproteobacteria</taxon>
        <taxon>Alteromonadales</taxon>
        <taxon>Pseudoalteromonadaceae</taxon>
        <taxon>Pseudoalteromonas</taxon>
    </lineage>
</organism>
<reference evidence="3 4" key="1">
    <citation type="submission" date="2014-12" db="EMBL/GenBank/DDBJ databases">
        <title>Draft Genome Sequence of Pseudoalteromonas luteoviolacea HI1.</title>
        <authorList>
            <person name="Asahina A.Y."/>
            <person name="Hadfield M.G."/>
        </authorList>
    </citation>
    <scope>NUCLEOTIDE SEQUENCE [LARGE SCALE GENOMIC DNA]</scope>
    <source>
        <strain evidence="3 4">HI1</strain>
    </source>
</reference>
<comment type="caution">
    <text evidence="3">The sequence shown here is derived from an EMBL/GenBank/DDBJ whole genome shotgun (WGS) entry which is preliminary data.</text>
</comment>
<sequence>MSAQYYEQNALKLAKLYQSDNFESLHANWLTHLIPYLRKQTVQFLDIGAGAGRDAKFIVEQNQEAEVVAVEPVSSLNRLGQAYTRELPITWLRDELPCLYEVKKRYESFDVILVSSVFNYLDDSACVQALITIRHLLKPQGLLIVKLRHCEDRVHLTQRGLSNINAEVLIAMADSADLTLELLTDLEPDAQGRAHTTWQTLLFKPT</sequence>
<dbReference type="Gene3D" id="3.40.50.150">
    <property type="entry name" value="Vaccinia Virus protein VP39"/>
    <property type="match status" value="1"/>
</dbReference>
<proteinExistence type="predicted"/>
<protein>
    <recommendedName>
        <fullName evidence="1">Methyltransferase type 12 domain-containing protein</fullName>
    </recommendedName>
</protein>
<dbReference type="EMBL" id="JWIC01000007">
    <property type="protein sequence ID" value="KID55649.1"/>
    <property type="molecule type" value="Genomic_DNA"/>
</dbReference>
<dbReference type="Pfam" id="PF08242">
    <property type="entry name" value="Methyltransf_12"/>
    <property type="match status" value="1"/>
</dbReference>
<dbReference type="InterPro" id="IPR013217">
    <property type="entry name" value="Methyltransf_12"/>
</dbReference>
<dbReference type="OrthoDB" id="7348755at2"/>
<dbReference type="CDD" id="cd02440">
    <property type="entry name" value="AdoMet_MTases"/>
    <property type="match status" value="1"/>
</dbReference>
<dbReference type="Proteomes" id="UP000031327">
    <property type="component" value="Unassembled WGS sequence"/>
</dbReference>
<dbReference type="RefSeq" id="WP_039610227.1">
    <property type="nucleotide sequence ID" value="NZ_JWIC01000007.1"/>
</dbReference>